<dbReference type="EMBL" id="MCGO01000068">
    <property type="protein sequence ID" value="ORY33256.1"/>
    <property type="molecule type" value="Genomic_DNA"/>
</dbReference>
<feature type="domain" description="MYND-type" evidence="5">
    <location>
        <begin position="183"/>
        <end position="226"/>
    </location>
</feature>
<protein>
    <recommendedName>
        <fullName evidence="5">MYND-type domain-containing protein</fullName>
    </recommendedName>
</protein>
<organism evidence="6 7">
    <name type="scientific">Rhizoclosmatium globosum</name>
    <dbReference type="NCBI Taxonomy" id="329046"/>
    <lineage>
        <taxon>Eukaryota</taxon>
        <taxon>Fungi</taxon>
        <taxon>Fungi incertae sedis</taxon>
        <taxon>Chytridiomycota</taxon>
        <taxon>Chytridiomycota incertae sedis</taxon>
        <taxon>Chytridiomycetes</taxon>
        <taxon>Chytridiales</taxon>
        <taxon>Chytriomycetaceae</taxon>
        <taxon>Rhizoclosmatium</taxon>
    </lineage>
</organism>
<evidence type="ECO:0000313" key="7">
    <source>
        <dbReference type="Proteomes" id="UP000193642"/>
    </source>
</evidence>
<dbReference type="OrthoDB" id="5594178at2759"/>
<reference evidence="6 7" key="1">
    <citation type="submission" date="2016-07" db="EMBL/GenBank/DDBJ databases">
        <title>Pervasive Adenine N6-methylation of Active Genes in Fungi.</title>
        <authorList>
            <consortium name="DOE Joint Genome Institute"/>
            <person name="Mondo S.J."/>
            <person name="Dannebaum R.O."/>
            <person name="Kuo R.C."/>
            <person name="Labutti K."/>
            <person name="Haridas S."/>
            <person name="Kuo A."/>
            <person name="Salamov A."/>
            <person name="Ahrendt S.R."/>
            <person name="Lipzen A."/>
            <person name="Sullivan W."/>
            <person name="Andreopoulos W.B."/>
            <person name="Clum A."/>
            <person name="Lindquist E."/>
            <person name="Daum C."/>
            <person name="Ramamoorthy G.K."/>
            <person name="Gryganskyi A."/>
            <person name="Culley D."/>
            <person name="Magnuson J.K."/>
            <person name="James T.Y."/>
            <person name="O'Malley M.A."/>
            <person name="Stajich J.E."/>
            <person name="Spatafora J.W."/>
            <person name="Visel A."/>
            <person name="Grigoriev I.V."/>
        </authorList>
    </citation>
    <scope>NUCLEOTIDE SEQUENCE [LARGE SCALE GENOMIC DNA]</scope>
    <source>
        <strain evidence="6 7">JEL800</strain>
    </source>
</reference>
<evidence type="ECO:0000313" key="6">
    <source>
        <dbReference type="EMBL" id="ORY33256.1"/>
    </source>
</evidence>
<proteinExistence type="predicted"/>
<dbReference type="PROSITE" id="PS50865">
    <property type="entry name" value="ZF_MYND_2"/>
    <property type="match status" value="1"/>
</dbReference>
<dbReference type="SUPFAM" id="SSF144232">
    <property type="entry name" value="HIT/MYND zinc finger-like"/>
    <property type="match status" value="1"/>
</dbReference>
<dbReference type="Gene3D" id="6.10.140.2220">
    <property type="match status" value="1"/>
</dbReference>
<keyword evidence="7" id="KW-1185">Reference proteome</keyword>
<evidence type="ECO:0000256" key="1">
    <source>
        <dbReference type="ARBA" id="ARBA00022723"/>
    </source>
</evidence>
<accession>A0A1Y2BEX7</accession>
<dbReference type="PROSITE" id="PS01360">
    <property type="entry name" value="ZF_MYND_1"/>
    <property type="match status" value="1"/>
</dbReference>
<keyword evidence="3" id="KW-0862">Zinc</keyword>
<dbReference type="Pfam" id="PF01753">
    <property type="entry name" value="zf-MYND"/>
    <property type="match status" value="1"/>
</dbReference>
<dbReference type="InterPro" id="IPR002893">
    <property type="entry name" value="Znf_MYND"/>
</dbReference>
<keyword evidence="1" id="KW-0479">Metal-binding</keyword>
<name>A0A1Y2BEX7_9FUNG</name>
<dbReference type="Proteomes" id="UP000193642">
    <property type="component" value="Unassembled WGS sequence"/>
</dbReference>
<dbReference type="GO" id="GO:0008270">
    <property type="term" value="F:zinc ion binding"/>
    <property type="evidence" value="ECO:0007669"/>
    <property type="project" value="UniProtKB-KW"/>
</dbReference>
<evidence type="ECO:0000256" key="2">
    <source>
        <dbReference type="ARBA" id="ARBA00022771"/>
    </source>
</evidence>
<comment type="caution">
    <text evidence="6">The sequence shown here is derived from an EMBL/GenBank/DDBJ whole genome shotgun (WGS) entry which is preliminary data.</text>
</comment>
<dbReference type="AlphaFoldDB" id="A0A1Y2BEX7"/>
<evidence type="ECO:0000259" key="5">
    <source>
        <dbReference type="PROSITE" id="PS50865"/>
    </source>
</evidence>
<evidence type="ECO:0000256" key="4">
    <source>
        <dbReference type="PROSITE-ProRule" id="PRU00134"/>
    </source>
</evidence>
<gene>
    <name evidence="6" type="ORF">BCR33DRAFT_723234</name>
</gene>
<keyword evidence="2 4" id="KW-0863">Zinc-finger</keyword>
<sequence>MTKPNARQERDLLYARIKAFPPGLGLEKETCLNTASTTVNQCPATSEDIALFASIGANEEEHLYIRGLALFNWRQLRVNKRPDFVESPENLKKALDMFKAAEAAAVNSTEQAWSFHTCCDHFYQVPIMERIRECIQTIEDVLYPKKEDQLYLTGLRSSVTLSPKVHSKLYIYCFNRCMVAANCCMCAKVASPTLKLKKCEQCESFYYCSRECQKFHWNVQRHKSFCRPLSVLEKGDIVRVKNLSTRGDLNGTFLELDTFSESRGRWAATWFGGGNGVWIKPENLRRAMTRSEVTTVLVTAEFTP</sequence>
<evidence type="ECO:0000256" key="3">
    <source>
        <dbReference type="ARBA" id="ARBA00022833"/>
    </source>
</evidence>